<dbReference type="Proteomes" id="UP000234951">
    <property type="component" value="Unassembled WGS sequence"/>
</dbReference>
<protein>
    <submittedName>
        <fullName evidence="1">Uncharacterized protein</fullName>
    </submittedName>
</protein>
<dbReference type="Proteomes" id="UP000235114">
    <property type="component" value="Unassembled WGS sequence"/>
</dbReference>
<dbReference type="AlphaFoldDB" id="A0A2N5GH87"/>
<organism evidence="1 3">
    <name type="scientific">Bacillus canaveralius</name>
    <dbReference type="NCBI Taxonomy" id="1403243"/>
    <lineage>
        <taxon>Bacteria</taxon>
        <taxon>Bacillati</taxon>
        <taxon>Bacillota</taxon>
        <taxon>Bacilli</taxon>
        <taxon>Bacillales</taxon>
        <taxon>Bacillaceae</taxon>
        <taxon>Bacillus</taxon>
    </lineage>
</organism>
<sequence>MVAQVPTFDGSQGTLLVNQGPNGDYLGGKVLAKFTTIDDGATWFFANLVDPDHVIDHKSEEAN</sequence>
<dbReference type="EMBL" id="PGVD01000065">
    <property type="protein sequence ID" value="PLR91634.1"/>
    <property type="molecule type" value="Genomic_DNA"/>
</dbReference>
<evidence type="ECO:0000313" key="2">
    <source>
        <dbReference type="EMBL" id="PLR91634.1"/>
    </source>
</evidence>
<keyword evidence="4" id="KW-1185">Reference proteome</keyword>
<comment type="caution">
    <text evidence="1">The sequence shown here is derived from an EMBL/GenBank/DDBJ whole genome shotgun (WGS) entry which is preliminary data.</text>
</comment>
<evidence type="ECO:0000313" key="4">
    <source>
        <dbReference type="Proteomes" id="UP000235114"/>
    </source>
</evidence>
<evidence type="ECO:0000313" key="3">
    <source>
        <dbReference type="Proteomes" id="UP000234951"/>
    </source>
</evidence>
<gene>
    <name evidence="1" type="ORF">CU635_19530</name>
    <name evidence="2" type="ORF">CVD25_19170</name>
</gene>
<accession>A0A2N5GH87</accession>
<reference evidence="1 3" key="1">
    <citation type="submission" date="2017-11" db="EMBL/GenBank/DDBJ databases">
        <title>Comparitive Functional Genomics of Dry Heat Resistant strains isolated from the Viking Spacecraft.</title>
        <authorList>
            <person name="Seuylemezian A."/>
            <person name="Cooper K."/>
            <person name="Vaishampayan P."/>
        </authorList>
    </citation>
    <scope>NUCLEOTIDE SEQUENCE [LARGE SCALE GENOMIC DNA]</scope>
    <source>
        <strain evidence="1 3">M4.6</strain>
    </source>
</reference>
<name>A0A2N5GH87_9BACI</name>
<evidence type="ECO:0000313" key="1">
    <source>
        <dbReference type="EMBL" id="PLR80110.1"/>
    </source>
</evidence>
<proteinExistence type="predicted"/>
<dbReference type="EMBL" id="PGVA01000058">
    <property type="protein sequence ID" value="PLR80110.1"/>
    <property type="molecule type" value="Genomic_DNA"/>
</dbReference>
<reference evidence="2 4" key="2">
    <citation type="submission" date="2017-12" db="EMBL/GenBank/DDBJ databases">
        <title>Comparative Functional Genomics of Dry Heat Resistant strains isolated from the Viking Spacecraft.</title>
        <authorList>
            <person name="Seuylemezian A."/>
            <person name="Cooper K."/>
            <person name="Vaishampayan P."/>
        </authorList>
    </citation>
    <scope>NUCLEOTIDE SEQUENCE [LARGE SCALE GENOMIC DNA]</scope>
    <source>
        <strain evidence="2 4">ATCC 29669</strain>
    </source>
</reference>